<keyword evidence="1" id="KW-1133">Transmembrane helix</keyword>
<accession>A0AA86S079</accession>
<keyword evidence="3" id="KW-1185">Reference proteome</keyword>
<reference evidence="2" key="1">
    <citation type="submission" date="2023-10" db="EMBL/GenBank/DDBJ databases">
        <authorList>
            <person name="Domelevo Entfellner J.-B."/>
        </authorList>
    </citation>
    <scope>NUCLEOTIDE SEQUENCE</scope>
</reference>
<dbReference type="Proteomes" id="UP001189624">
    <property type="component" value="Chromosome 3"/>
</dbReference>
<evidence type="ECO:0000313" key="3">
    <source>
        <dbReference type="Proteomes" id="UP001189624"/>
    </source>
</evidence>
<gene>
    <name evidence="2" type="ORF">AYBTSS11_LOCUS7674</name>
</gene>
<keyword evidence="1" id="KW-0812">Transmembrane</keyword>
<protein>
    <submittedName>
        <fullName evidence="2">Uncharacterized protein</fullName>
    </submittedName>
</protein>
<dbReference type="EMBL" id="OY731400">
    <property type="protein sequence ID" value="CAJ1936821.1"/>
    <property type="molecule type" value="Genomic_DNA"/>
</dbReference>
<evidence type="ECO:0000313" key="2">
    <source>
        <dbReference type="EMBL" id="CAJ1936821.1"/>
    </source>
</evidence>
<organism evidence="2 3">
    <name type="scientific">Sphenostylis stenocarpa</name>
    <dbReference type="NCBI Taxonomy" id="92480"/>
    <lineage>
        <taxon>Eukaryota</taxon>
        <taxon>Viridiplantae</taxon>
        <taxon>Streptophyta</taxon>
        <taxon>Embryophyta</taxon>
        <taxon>Tracheophyta</taxon>
        <taxon>Spermatophyta</taxon>
        <taxon>Magnoliopsida</taxon>
        <taxon>eudicotyledons</taxon>
        <taxon>Gunneridae</taxon>
        <taxon>Pentapetalae</taxon>
        <taxon>rosids</taxon>
        <taxon>fabids</taxon>
        <taxon>Fabales</taxon>
        <taxon>Fabaceae</taxon>
        <taxon>Papilionoideae</taxon>
        <taxon>50 kb inversion clade</taxon>
        <taxon>NPAAA clade</taxon>
        <taxon>indigoferoid/millettioid clade</taxon>
        <taxon>Phaseoleae</taxon>
        <taxon>Sphenostylis</taxon>
    </lineage>
</organism>
<feature type="transmembrane region" description="Helical" evidence="1">
    <location>
        <begin position="20"/>
        <end position="41"/>
    </location>
</feature>
<evidence type="ECO:0000256" key="1">
    <source>
        <dbReference type="SAM" id="Phobius"/>
    </source>
</evidence>
<name>A0AA86S079_9FABA</name>
<sequence length="94" mass="10329">MADTGKLVDLIEISQFSALLSFRFTFFAVFLLGVSFEIHIVSSAPFMLLLDTFNSHGSATANRQLRLHGRRTNKALPMSPENASGIVDAEVPMD</sequence>
<dbReference type="AlphaFoldDB" id="A0AA86S079"/>
<keyword evidence="1" id="KW-0472">Membrane</keyword>
<dbReference type="Gramene" id="rna-AYBTSS11_LOCUS7674">
    <property type="protein sequence ID" value="CAJ1936821.1"/>
    <property type="gene ID" value="gene-AYBTSS11_LOCUS7674"/>
</dbReference>
<proteinExistence type="predicted"/>